<keyword evidence="1" id="KW-0560">Oxidoreductase</keyword>
<dbReference type="SUPFAM" id="SSF51679">
    <property type="entry name" value="Bacterial luciferase-like"/>
    <property type="match status" value="1"/>
</dbReference>
<name>A0A9X1IPT3_9SPHN</name>
<sequence>MKIWHFSEQAYHPAWGEPAGLRVNFPQYHCDPVEAGQLLNRYLDEYCLADELGLNIMVNEHHATATCMSTSVMTTLAILARETSKARLLALGIPLANRANPMRVAEEVALADCLSGGRIEMGLVKGVPLEVIVSNRQPTQFMDRFWEAHDLIIAAMSNLGETFSWEGEHYHIRTSALWPRPVQQPHPPVWGTASSASSARMYGARGYTCATFLSGAVARSVFTGYRDAYIEAFGKQPSADRLGYLAVVACASDRKEAYRRAEEMRKYFLAAPRFDAPFRNVMGFNPVEANLRALTAGASAMRPRLRNGEPLGPDASVEDYVSAQLMFVGTPDDVYEQLAQFNVDVGGFGNLLMMGQAGELSHADTADSLTLIAKEVAPRLAEMPDVSPLEVRYEGVG</sequence>
<proteinExistence type="predicted"/>
<dbReference type="InterPro" id="IPR011251">
    <property type="entry name" value="Luciferase-like_dom"/>
</dbReference>
<dbReference type="PANTHER" id="PTHR30137:SF8">
    <property type="entry name" value="BLR5498 PROTEIN"/>
    <property type="match status" value="1"/>
</dbReference>
<dbReference type="RefSeq" id="WP_214622081.1">
    <property type="nucleotide sequence ID" value="NZ_JAHGAW010000003.1"/>
</dbReference>
<evidence type="ECO:0000256" key="2">
    <source>
        <dbReference type="ARBA" id="ARBA00023033"/>
    </source>
</evidence>
<dbReference type="PANTHER" id="PTHR30137">
    <property type="entry name" value="LUCIFERASE-LIKE MONOOXYGENASE"/>
    <property type="match status" value="1"/>
</dbReference>
<dbReference type="AlphaFoldDB" id="A0A9X1IPT3"/>
<organism evidence="4 5">
    <name type="scientific">Sphingobium nicotianae</name>
    <dbReference type="NCBI Taxonomy" id="2782607"/>
    <lineage>
        <taxon>Bacteria</taxon>
        <taxon>Pseudomonadati</taxon>
        <taxon>Pseudomonadota</taxon>
        <taxon>Alphaproteobacteria</taxon>
        <taxon>Sphingomonadales</taxon>
        <taxon>Sphingomonadaceae</taxon>
        <taxon>Sphingobium</taxon>
    </lineage>
</organism>
<protein>
    <submittedName>
        <fullName evidence="4">LLM class flavin-dependent oxidoreductase</fullName>
    </submittedName>
</protein>
<dbReference type="InterPro" id="IPR036661">
    <property type="entry name" value="Luciferase-like_sf"/>
</dbReference>
<evidence type="ECO:0000256" key="1">
    <source>
        <dbReference type="ARBA" id="ARBA00023002"/>
    </source>
</evidence>
<comment type="caution">
    <text evidence="4">The sequence shown here is derived from an EMBL/GenBank/DDBJ whole genome shotgun (WGS) entry which is preliminary data.</text>
</comment>
<evidence type="ECO:0000313" key="5">
    <source>
        <dbReference type="Proteomes" id="UP001138757"/>
    </source>
</evidence>
<dbReference type="GO" id="GO:0016705">
    <property type="term" value="F:oxidoreductase activity, acting on paired donors, with incorporation or reduction of molecular oxygen"/>
    <property type="evidence" value="ECO:0007669"/>
    <property type="project" value="InterPro"/>
</dbReference>
<dbReference type="GO" id="GO:0004497">
    <property type="term" value="F:monooxygenase activity"/>
    <property type="evidence" value="ECO:0007669"/>
    <property type="project" value="UniProtKB-KW"/>
</dbReference>
<evidence type="ECO:0000313" key="4">
    <source>
        <dbReference type="EMBL" id="MBT2186328.1"/>
    </source>
</evidence>
<dbReference type="Pfam" id="PF00296">
    <property type="entry name" value="Bac_luciferase"/>
    <property type="match status" value="1"/>
</dbReference>
<reference evidence="4" key="1">
    <citation type="submission" date="2021-05" db="EMBL/GenBank/DDBJ databases">
        <title>Genome of Sphingobium sp. strain.</title>
        <authorList>
            <person name="Fan R."/>
        </authorList>
    </citation>
    <scope>NUCLEOTIDE SEQUENCE</scope>
    <source>
        <strain evidence="4">H33</strain>
    </source>
</reference>
<keyword evidence="5" id="KW-1185">Reference proteome</keyword>
<dbReference type="EMBL" id="JAHGAW010000003">
    <property type="protein sequence ID" value="MBT2186328.1"/>
    <property type="molecule type" value="Genomic_DNA"/>
</dbReference>
<gene>
    <name evidence="4" type="ORF">KK488_05145</name>
</gene>
<accession>A0A9X1IPT3</accession>
<dbReference type="GO" id="GO:0005829">
    <property type="term" value="C:cytosol"/>
    <property type="evidence" value="ECO:0007669"/>
    <property type="project" value="TreeGrafter"/>
</dbReference>
<keyword evidence="2" id="KW-0503">Monooxygenase</keyword>
<evidence type="ECO:0000259" key="3">
    <source>
        <dbReference type="Pfam" id="PF00296"/>
    </source>
</evidence>
<dbReference type="Gene3D" id="3.20.20.30">
    <property type="entry name" value="Luciferase-like domain"/>
    <property type="match status" value="1"/>
</dbReference>
<dbReference type="Proteomes" id="UP001138757">
    <property type="component" value="Unassembled WGS sequence"/>
</dbReference>
<feature type="domain" description="Luciferase-like" evidence="3">
    <location>
        <begin position="41"/>
        <end position="342"/>
    </location>
</feature>
<dbReference type="InterPro" id="IPR050766">
    <property type="entry name" value="Bact_Lucif_Oxidored"/>
</dbReference>